<protein>
    <submittedName>
        <fullName evidence="1">Uncharacterized protein</fullName>
    </submittedName>
</protein>
<sequence length="143" mass="15737">MVQDWSLLLSGFSSASEGLGASLYDSCTLFLLQTILIELERKENSIVSGAEGGQMKLLELALFLHLAMNVHHEPGAMLPTVTSMCWSPHHAYLVISTNAQRHGRKCSYKPIYMRPATRQYHLAVCKNKSLGSGSDAVEPLVFS</sequence>
<reference evidence="1 2" key="1">
    <citation type="submission" date="2024-01" db="EMBL/GenBank/DDBJ databases">
        <title>The genomes of 5 underutilized Papilionoideae crops provide insights into root nodulation and disease resistanc.</title>
        <authorList>
            <person name="Jiang F."/>
        </authorList>
    </citation>
    <scope>NUCLEOTIDE SEQUENCE [LARGE SCALE GENOMIC DNA]</scope>
    <source>
        <strain evidence="1">LVBAO_FW01</strain>
        <tissue evidence="1">Leaves</tissue>
    </source>
</reference>
<dbReference type="Proteomes" id="UP001367508">
    <property type="component" value="Unassembled WGS sequence"/>
</dbReference>
<accession>A0AAN9K1Z7</accession>
<evidence type="ECO:0000313" key="2">
    <source>
        <dbReference type="Proteomes" id="UP001367508"/>
    </source>
</evidence>
<keyword evidence="2" id="KW-1185">Reference proteome</keyword>
<gene>
    <name evidence="1" type="ORF">VNO77_42021</name>
</gene>
<dbReference type="EMBL" id="JAYMYQ010000010">
    <property type="protein sequence ID" value="KAK7308416.1"/>
    <property type="molecule type" value="Genomic_DNA"/>
</dbReference>
<comment type="caution">
    <text evidence="1">The sequence shown here is derived from an EMBL/GenBank/DDBJ whole genome shotgun (WGS) entry which is preliminary data.</text>
</comment>
<name>A0AAN9K1Z7_CANGL</name>
<dbReference type="AlphaFoldDB" id="A0AAN9K1Z7"/>
<proteinExistence type="predicted"/>
<evidence type="ECO:0000313" key="1">
    <source>
        <dbReference type="EMBL" id="KAK7308416.1"/>
    </source>
</evidence>
<organism evidence="1 2">
    <name type="scientific">Canavalia gladiata</name>
    <name type="common">Sword bean</name>
    <name type="synonym">Dolichos gladiatus</name>
    <dbReference type="NCBI Taxonomy" id="3824"/>
    <lineage>
        <taxon>Eukaryota</taxon>
        <taxon>Viridiplantae</taxon>
        <taxon>Streptophyta</taxon>
        <taxon>Embryophyta</taxon>
        <taxon>Tracheophyta</taxon>
        <taxon>Spermatophyta</taxon>
        <taxon>Magnoliopsida</taxon>
        <taxon>eudicotyledons</taxon>
        <taxon>Gunneridae</taxon>
        <taxon>Pentapetalae</taxon>
        <taxon>rosids</taxon>
        <taxon>fabids</taxon>
        <taxon>Fabales</taxon>
        <taxon>Fabaceae</taxon>
        <taxon>Papilionoideae</taxon>
        <taxon>50 kb inversion clade</taxon>
        <taxon>NPAAA clade</taxon>
        <taxon>indigoferoid/millettioid clade</taxon>
        <taxon>Phaseoleae</taxon>
        <taxon>Canavalia</taxon>
    </lineage>
</organism>